<organism evidence="3 4">
    <name type="scientific">Necator americanus</name>
    <name type="common">Human hookworm</name>
    <dbReference type="NCBI Taxonomy" id="51031"/>
    <lineage>
        <taxon>Eukaryota</taxon>
        <taxon>Metazoa</taxon>
        <taxon>Ecdysozoa</taxon>
        <taxon>Nematoda</taxon>
        <taxon>Chromadorea</taxon>
        <taxon>Rhabditida</taxon>
        <taxon>Rhabditina</taxon>
        <taxon>Rhabditomorpha</taxon>
        <taxon>Strongyloidea</taxon>
        <taxon>Ancylostomatidae</taxon>
        <taxon>Bunostominae</taxon>
        <taxon>Necator</taxon>
    </lineage>
</organism>
<proteinExistence type="predicted"/>
<comment type="caution">
    <text evidence="3">The sequence shown here is derived from an EMBL/GenBank/DDBJ whole genome shotgun (WGS) entry which is preliminary data.</text>
</comment>
<name>A0ABR1BV75_NECAM</name>
<feature type="chain" id="PRO_5045167900" evidence="2">
    <location>
        <begin position="28"/>
        <end position="313"/>
    </location>
</feature>
<sequence>MGRYKEVYPRIMLIPSILVLIVWVSSATDYTYDEFTYPDECPGAKKNYKRLWTSSPADNYSKESSRERQMIADIEEYHDTNYFAKNAEEFVDKGNQSETLLETDRWNLSAKDHQTVSIVLPSCLTVGFLPNRLDTMISRVTPALQEGPAFRPADRLENCLSSVAFPAVQAALSTILCVCSLLFVNLYMTQKTRSSISTIAPSTAAMLMKEKCQASSRQLSELMQGWDLKNNPMCLENGPVTQQTSDSENRLRDFCKRTNLIIAFIFKRNHRCHQLTWQGTTPLMQKEQRKRKVPTLKLQLDYALCHISEDTRY</sequence>
<keyword evidence="1" id="KW-0472">Membrane</keyword>
<keyword evidence="1" id="KW-1133">Transmembrane helix</keyword>
<evidence type="ECO:0000313" key="3">
    <source>
        <dbReference type="EMBL" id="KAK6730282.1"/>
    </source>
</evidence>
<evidence type="ECO:0000313" key="4">
    <source>
        <dbReference type="Proteomes" id="UP001303046"/>
    </source>
</evidence>
<protein>
    <submittedName>
        <fullName evidence="3">Uncharacterized protein</fullName>
    </submittedName>
</protein>
<accession>A0ABR1BV75</accession>
<dbReference type="EMBL" id="JAVFWL010000001">
    <property type="protein sequence ID" value="KAK6730282.1"/>
    <property type="molecule type" value="Genomic_DNA"/>
</dbReference>
<reference evidence="3 4" key="1">
    <citation type="submission" date="2023-08" db="EMBL/GenBank/DDBJ databases">
        <title>A Necator americanus chromosomal reference genome.</title>
        <authorList>
            <person name="Ilik V."/>
            <person name="Petrzelkova K.J."/>
            <person name="Pardy F."/>
            <person name="Fuh T."/>
            <person name="Niatou-Singa F.S."/>
            <person name="Gouil Q."/>
            <person name="Baker L."/>
            <person name="Ritchie M.E."/>
            <person name="Jex A.R."/>
            <person name="Gazzola D."/>
            <person name="Li H."/>
            <person name="Toshio Fujiwara R."/>
            <person name="Zhan B."/>
            <person name="Aroian R.V."/>
            <person name="Pafco B."/>
            <person name="Schwarz E.M."/>
        </authorList>
    </citation>
    <scope>NUCLEOTIDE SEQUENCE [LARGE SCALE GENOMIC DNA]</scope>
    <source>
        <strain evidence="3 4">Aroian</strain>
        <tissue evidence="3">Whole animal</tissue>
    </source>
</reference>
<evidence type="ECO:0000256" key="2">
    <source>
        <dbReference type="SAM" id="SignalP"/>
    </source>
</evidence>
<keyword evidence="4" id="KW-1185">Reference proteome</keyword>
<keyword evidence="2" id="KW-0732">Signal</keyword>
<feature type="transmembrane region" description="Helical" evidence="1">
    <location>
        <begin position="163"/>
        <end position="187"/>
    </location>
</feature>
<dbReference type="Proteomes" id="UP001303046">
    <property type="component" value="Unassembled WGS sequence"/>
</dbReference>
<keyword evidence="1" id="KW-0812">Transmembrane</keyword>
<feature type="signal peptide" evidence="2">
    <location>
        <begin position="1"/>
        <end position="27"/>
    </location>
</feature>
<evidence type="ECO:0000256" key="1">
    <source>
        <dbReference type="SAM" id="Phobius"/>
    </source>
</evidence>
<gene>
    <name evidence="3" type="primary">Necator_chrI.g3135</name>
    <name evidence="3" type="ORF">RB195_007006</name>
</gene>